<dbReference type="InterPro" id="IPR036097">
    <property type="entry name" value="HisK_dim/P_sf"/>
</dbReference>
<organism evidence="18 19">
    <name type="scientific">Paramagnetospirillum magneticum (strain ATCC 700264 / AMB-1)</name>
    <name type="common">Magnetospirillum magneticum</name>
    <dbReference type="NCBI Taxonomy" id="342108"/>
    <lineage>
        <taxon>Bacteria</taxon>
        <taxon>Pseudomonadati</taxon>
        <taxon>Pseudomonadota</taxon>
        <taxon>Alphaproteobacteria</taxon>
        <taxon>Rhodospirillales</taxon>
        <taxon>Magnetospirillaceae</taxon>
        <taxon>Paramagnetospirillum</taxon>
    </lineage>
</organism>
<dbReference type="PRINTS" id="PR00344">
    <property type="entry name" value="BCTRLSENSOR"/>
</dbReference>
<evidence type="ECO:0000256" key="3">
    <source>
        <dbReference type="ARBA" id="ARBA00012438"/>
    </source>
</evidence>
<dbReference type="CDD" id="cd00082">
    <property type="entry name" value="HisKA"/>
    <property type="match status" value="1"/>
</dbReference>
<dbReference type="InterPro" id="IPR001789">
    <property type="entry name" value="Sig_transdc_resp-reg_receiver"/>
</dbReference>
<evidence type="ECO:0000256" key="1">
    <source>
        <dbReference type="ARBA" id="ARBA00000085"/>
    </source>
</evidence>
<dbReference type="Pfam" id="PF02518">
    <property type="entry name" value="HATPase_c"/>
    <property type="match status" value="1"/>
</dbReference>
<feature type="domain" description="Histidine kinase" evidence="15">
    <location>
        <begin position="417"/>
        <end position="642"/>
    </location>
</feature>
<dbReference type="Gene3D" id="3.40.50.2300">
    <property type="match status" value="1"/>
</dbReference>
<dbReference type="Gene3D" id="3.30.450.20">
    <property type="entry name" value="PAS domain"/>
    <property type="match status" value="1"/>
</dbReference>
<dbReference type="EMBL" id="AP007255">
    <property type="protein sequence ID" value="BAE52117.1"/>
    <property type="molecule type" value="Genomic_DNA"/>
</dbReference>
<feature type="domain" description="PAS" evidence="17">
    <location>
        <begin position="278"/>
        <end position="349"/>
    </location>
</feature>
<evidence type="ECO:0000313" key="18">
    <source>
        <dbReference type="EMBL" id="BAE52117.1"/>
    </source>
</evidence>
<evidence type="ECO:0000256" key="12">
    <source>
        <dbReference type="ARBA" id="ARBA00023136"/>
    </source>
</evidence>
<keyword evidence="6 14" id="KW-0812">Transmembrane</keyword>
<dbReference type="SMART" id="SM00091">
    <property type="entry name" value="PAS"/>
    <property type="match status" value="1"/>
</dbReference>
<keyword evidence="11" id="KW-0902">Two-component regulatory system</keyword>
<evidence type="ECO:0000256" key="11">
    <source>
        <dbReference type="ARBA" id="ARBA00023012"/>
    </source>
</evidence>
<sequence>MKSERPREALLFFGVKIMPDYSGLLGMRHFNENPHTHRSLNSNYHRIIAMQGARISANKLIASLTKRQAIVLVSLFILASSGFGALEFAVSFLSDDGAIINMAGRQRMLSQRVVSLGYQIITSPSDEAKQSVRSNMENAVASMEAEHQRLIEISVGRGMSNELNALYFGRAPTLDKSISYFIKRARYFMDLELSGDDRRLPLIVLYDIAMMSRVELLQGLESVVSRYQFESQERANRLLYSAFIGLLIFTFVLAFSWAGVFRPLARKLREELDAHQVSEEVKSSILDAALDAIVTIDGNGAIIEFNPAAERIFGHLEQDVVGKEIADLIIPEQHRAAHRAGIARVIDGGVTKVIGQRLEMHGLHADGHEIPLELAITQLPTHGLFTGFIRDLTGQKRTEEALRRSQKLEAVGQLTGGIAHDFNNLLGIITGNLELLQKNLANDEKANRRLDTALKSARRGADLTRRLLAFSRQAPTVVGNDPIDINDAVTGMLDMLQRSLTQIVQVKTKLDPALWKTVVNRSEFEDALLNLAINARDAMPDGGTLAIETSNIVVEAEHARFDPNLQPGEYIVLMVSDSGTGISKDIVDKIFEPFFTTKERGKGTGLGLSMVYGFARRSGGHVRVYSELGVGTAFRLYFPRSHAHVADPGQIGTETSDIPRGTETVLVIDDELHLAEIAGEFLSDLGYAPIITTDTSEAVRLLKERSDIDLIFSDVVMPGGLDGFGLAKLATDLGRKVLLTSGFTGYAHQHQNDGGFSVISKPYSKADLARMVRTILDGSDGS</sequence>
<accession>Q2W208</accession>
<evidence type="ECO:0000259" key="16">
    <source>
        <dbReference type="PROSITE" id="PS50110"/>
    </source>
</evidence>
<dbReference type="SUPFAM" id="SSF52172">
    <property type="entry name" value="CheY-like"/>
    <property type="match status" value="1"/>
</dbReference>
<dbReference type="NCBIfam" id="TIGR00229">
    <property type="entry name" value="sensory_box"/>
    <property type="match status" value="1"/>
</dbReference>
<dbReference type="InterPro" id="IPR013767">
    <property type="entry name" value="PAS_fold"/>
</dbReference>
<evidence type="ECO:0000256" key="7">
    <source>
        <dbReference type="ARBA" id="ARBA00022741"/>
    </source>
</evidence>
<evidence type="ECO:0000256" key="9">
    <source>
        <dbReference type="ARBA" id="ARBA00022840"/>
    </source>
</evidence>
<evidence type="ECO:0000256" key="13">
    <source>
        <dbReference type="PROSITE-ProRule" id="PRU00169"/>
    </source>
</evidence>
<protein>
    <recommendedName>
        <fullName evidence="3">histidine kinase</fullName>
        <ecNumber evidence="3">2.7.13.3</ecNumber>
    </recommendedName>
</protein>
<dbReference type="SMART" id="SM00388">
    <property type="entry name" value="HisKA"/>
    <property type="match status" value="1"/>
</dbReference>
<dbReference type="InterPro" id="IPR000014">
    <property type="entry name" value="PAS"/>
</dbReference>
<dbReference type="STRING" id="342108.amb3313"/>
<evidence type="ECO:0000313" key="19">
    <source>
        <dbReference type="Proteomes" id="UP000007058"/>
    </source>
</evidence>
<evidence type="ECO:0000259" key="17">
    <source>
        <dbReference type="PROSITE" id="PS50112"/>
    </source>
</evidence>
<keyword evidence="5" id="KW-0808">Transferase</keyword>
<dbReference type="SUPFAM" id="SSF55785">
    <property type="entry name" value="PYP-like sensor domain (PAS domain)"/>
    <property type="match status" value="1"/>
</dbReference>
<dbReference type="InterPro" id="IPR003594">
    <property type="entry name" value="HATPase_dom"/>
</dbReference>
<evidence type="ECO:0000256" key="6">
    <source>
        <dbReference type="ARBA" id="ARBA00022692"/>
    </source>
</evidence>
<dbReference type="InterPro" id="IPR035965">
    <property type="entry name" value="PAS-like_dom_sf"/>
</dbReference>
<dbReference type="SUPFAM" id="SSF47384">
    <property type="entry name" value="Homodimeric domain of signal transducing histidine kinase"/>
    <property type="match status" value="1"/>
</dbReference>
<dbReference type="GO" id="GO:0000155">
    <property type="term" value="F:phosphorelay sensor kinase activity"/>
    <property type="evidence" value="ECO:0007669"/>
    <property type="project" value="InterPro"/>
</dbReference>
<dbReference type="HOGENOM" id="CLU_000445_114_51_5"/>
<dbReference type="KEGG" id="mag:amb3313"/>
<evidence type="ECO:0000256" key="4">
    <source>
        <dbReference type="ARBA" id="ARBA00022553"/>
    </source>
</evidence>
<keyword evidence="7" id="KW-0547">Nucleotide-binding</keyword>
<evidence type="ECO:0000256" key="8">
    <source>
        <dbReference type="ARBA" id="ARBA00022777"/>
    </source>
</evidence>
<dbReference type="CDD" id="cd00130">
    <property type="entry name" value="PAS"/>
    <property type="match status" value="1"/>
</dbReference>
<feature type="modified residue" description="4-aspartylphosphate" evidence="13">
    <location>
        <position position="714"/>
    </location>
</feature>
<dbReference type="SMART" id="SM00448">
    <property type="entry name" value="REC"/>
    <property type="match status" value="1"/>
</dbReference>
<dbReference type="SMART" id="SM00387">
    <property type="entry name" value="HATPase_c"/>
    <property type="match status" value="1"/>
</dbReference>
<dbReference type="InterPro" id="IPR003661">
    <property type="entry name" value="HisK_dim/P_dom"/>
</dbReference>
<dbReference type="InterPro" id="IPR029095">
    <property type="entry name" value="NarX-like_N"/>
</dbReference>
<keyword evidence="9" id="KW-0067">ATP-binding</keyword>
<dbReference type="Proteomes" id="UP000007058">
    <property type="component" value="Chromosome"/>
</dbReference>
<dbReference type="Gene3D" id="3.30.565.10">
    <property type="entry name" value="Histidine kinase-like ATPase, C-terminal domain"/>
    <property type="match status" value="1"/>
</dbReference>
<keyword evidence="8 18" id="KW-0418">Kinase</keyword>
<dbReference type="Pfam" id="PF00512">
    <property type="entry name" value="HisKA"/>
    <property type="match status" value="1"/>
</dbReference>
<dbReference type="PANTHER" id="PTHR43065:SF49">
    <property type="entry name" value="HISTIDINE KINASE"/>
    <property type="match status" value="1"/>
</dbReference>
<dbReference type="GO" id="GO:0016020">
    <property type="term" value="C:membrane"/>
    <property type="evidence" value="ECO:0007669"/>
    <property type="project" value="UniProtKB-SubCell"/>
</dbReference>
<evidence type="ECO:0000259" key="15">
    <source>
        <dbReference type="PROSITE" id="PS50109"/>
    </source>
</evidence>
<dbReference type="Pfam" id="PF00989">
    <property type="entry name" value="PAS"/>
    <property type="match status" value="1"/>
</dbReference>
<dbReference type="PROSITE" id="PS50109">
    <property type="entry name" value="HIS_KIN"/>
    <property type="match status" value="1"/>
</dbReference>
<dbReference type="PROSITE" id="PS50112">
    <property type="entry name" value="PAS"/>
    <property type="match status" value="1"/>
</dbReference>
<evidence type="ECO:0000256" key="2">
    <source>
        <dbReference type="ARBA" id="ARBA00004141"/>
    </source>
</evidence>
<name>Q2W208_PARM1</name>
<feature type="transmembrane region" description="Helical" evidence="14">
    <location>
        <begin position="238"/>
        <end position="260"/>
    </location>
</feature>
<keyword evidence="10 14" id="KW-1133">Transmembrane helix</keyword>
<evidence type="ECO:0000256" key="10">
    <source>
        <dbReference type="ARBA" id="ARBA00022989"/>
    </source>
</evidence>
<dbReference type="InterPro" id="IPR011006">
    <property type="entry name" value="CheY-like_superfamily"/>
</dbReference>
<dbReference type="GO" id="GO:0005524">
    <property type="term" value="F:ATP binding"/>
    <property type="evidence" value="ECO:0007669"/>
    <property type="project" value="UniProtKB-KW"/>
</dbReference>
<feature type="domain" description="Response regulatory" evidence="16">
    <location>
        <begin position="664"/>
        <end position="776"/>
    </location>
</feature>
<comment type="subcellular location">
    <subcellularLocation>
        <location evidence="2">Membrane</location>
        <topology evidence="2">Multi-pass membrane protein</topology>
    </subcellularLocation>
</comment>
<comment type="catalytic activity">
    <reaction evidence="1">
        <text>ATP + protein L-histidine = ADP + protein N-phospho-L-histidine.</text>
        <dbReference type="EC" id="2.7.13.3"/>
    </reaction>
</comment>
<evidence type="ECO:0000256" key="5">
    <source>
        <dbReference type="ARBA" id="ARBA00022679"/>
    </source>
</evidence>
<proteinExistence type="predicted"/>
<dbReference type="GO" id="GO:0006355">
    <property type="term" value="P:regulation of DNA-templated transcription"/>
    <property type="evidence" value="ECO:0007669"/>
    <property type="project" value="InterPro"/>
</dbReference>
<reference evidence="18 19" key="1">
    <citation type="journal article" date="2005" name="DNA Res.">
        <title>Complete genome sequence of the facultative anaerobic magnetotactic bacterium Magnetospirillum sp. strain AMB-1.</title>
        <authorList>
            <person name="Matsunaga T."/>
            <person name="Okamura Y."/>
            <person name="Fukuda Y."/>
            <person name="Wahyudi A.T."/>
            <person name="Murase Y."/>
            <person name="Takeyama H."/>
        </authorList>
    </citation>
    <scope>NUCLEOTIDE SEQUENCE [LARGE SCALE GENOMIC DNA]</scope>
    <source>
        <strain evidence="19">ATCC 700264 / AMB-1</strain>
    </source>
</reference>
<dbReference type="InterPro" id="IPR004358">
    <property type="entry name" value="Sig_transdc_His_kin-like_C"/>
</dbReference>
<dbReference type="InterPro" id="IPR005467">
    <property type="entry name" value="His_kinase_dom"/>
</dbReference>
<keyword evidence="19" id="KW-1185">Reference proteome</keyword>
<keyword evidence="12 14" id="KW-0472">Membrane</keyword>
<dbReference type="PANTHER" id="PTHR43065">
    <property type="entry name" value="SENSOR HISTIDINE KINASE"/>
    <property type="match status" value="1"/>
</dbReference>
<gene>
    <name evidence="18" type="ordered locus">amb3313</name>
</gene>
<keyword evidence="4 13" id="KW-0597">Phosphoprotein</keyword>
<evidence type="ECO:0000256" key="14">
    <source>
        <dbReference type="SAM" id="Phobius"/>
    </source>
</evidence>
<dbReference type="Pfam" id="PF13675">
    <property type="entry name" value="PilJ"/>
    <property type="match status" value="1"/>
</dbReference>
<dbReference type="InterPro" id="IPR036890">
    <property type="entry name" value="HATPase_C_sf"/>
</dbReference>
<dbReference type="Gene3D" id="1.10.287.130">
    <property type="match status" value="1"/>
</dbReference>
<dbReference type="SUPFAM" id="SSF55874">
    <property type="entry name" value="ATPase domain of HSP90 chaperone/DNA topoisomerase II/histidine kinase"/>
    <property type="match status" value="1"/>
</dbReference>
<feature type="transmembrane region" description="Helical" evidence="14">
    <location>
        <begin position="69"/>
        <end position="93"/>
    </location>
</feature>
<dbReference type="AlphaFoldDB" id="Q2W208"/>
<dbReference type="Pfam" id="PF00072">
    <property type="entry name" value="Response_reg"/>
    <property type="match status" value="1"/>
</dbReference>
<dbReference type="PROSITE" id="PS50110">
    <property type="entry name" value="RESPONSE_REGULATORY"/>
    <property type="match status" value="1"/>
</dbReference>
<dbReference type="EC" id="2.7.13.3" evidence="3"/>